<keyword evidence="1" id="KW-1133">Transmembrane helix</keyword>
<dbReference type="Proteomes" id="UP000751190">
    <property type="component" value="Unassembled WGS sequence"/>
</dbReference>
<evidence type="ECO:0000313" key="2">
    <source>
        <dbReference type="EMBL" id="KAG8466601.1"/>
    </source>
</evidence>
<evidence type="ECO:0000256" key="1">
    <source>
        <dbReference type="SAM" id="Phobius"/>
    </source>
</evidence>
<accession>A0A8J5XDA6</accession>
<comment type="caution">
    <text evidence="2">The sequence shown here is derived from an EMBL/GenBank/DDBJ whole genome shotgun (WGS) entry which is preliminary data.</text>
</comment>
<protein>
    <recommendedName>
        <fullName evidence="4">DUF4281 domain-containing protein</fullName>
    </recommendedName>
</protein>
<feature type="transmembrane region" description="Helical" evidence="1">
    <location>
        <begin position="127"/>
        <end position="150"/>
    </location>
</feature>
<proteinExistence type="predicted"/>
<organism evidence="2 3">
    <name type="scientific">Diacronema lutheri</name>
    <name type="common">Unicellular marine alga</name>
    <name type="synonym">Monochrysis lutheri</name>
    <dbReference type="NCBI Taxonomy" id="2081491"/>
    <lineage>
        <taxon>Eukaryota</taxon>
        <taxon>Haptista</taxon>
        <taxon>Haptophyta</taxon>
        <taxon>Pavlovophyceae</taxon>
        <taxon>Pavlovales</taxon>
        <taxon>Pavlovaceae</taxon>
        <taxon>Diacronema</taxon>
    </lineage>
</organism>
<dbReference type="PANTHER" id="PTHR34543">
    <property type="entry name" value="PROTEIN ABA DEFICIENT 4, CHLOROPLASTIC"/>
    <property type="match status" value="1"/>
</dbReference>
<reference evidence="2" key="1">
    <citation type="submission" date="2021-05" db="EMBL/GenBank/DDBJ databases">
        <title>The genome of the haptophyte Pavlova lutheri (Diacronema luteri, Pavlovales) - a model for lipid biosynthesis in eukaryotic algae.</title>
        <authorList>
            <person name="Hulatt C.J."/>
            <person name="Posewitz M.C."/>
        </authorList>
    </citation>
    <scope>NUCLEOTIDE SEQUENCE</scope>
    <source>
        <strain evidence="2">NIVA-4/92</strain>
    </source>
</reference>
<evidence type="ECO:0000313" key="3">
    <source>
        <dbReference type="Proteomes" id="UP000751190"/>
    </source>
</evidence>
<feature type="transmembrane region" description="Helical" evidence="1">
    <location>
        <begin position="20"/>
        <end position="45"/>
    </location>
</feature>
<name>A0A8J5XDA6_DIALT</name>
<dbReference type="Pfam" id="PF14108">
    <property type="entry name" value="ABA4-like"/>
    <property type="match status" value="1"/>
</dbReference>
<evidence type="ECO:0008006" key="4">
    <source>
        <dbReference type="Google" id="ProtNLM"/>
    </source>
</evidence>
<keyword evidence="1" id="KW-0472">Membrane</keyword>
<keyword evidence="3" id="KW-1185">Reference proteome</keyword>
<keyword evidence="1" id="KW-0812">Transmembrane</keyword>
<dbReference type="PANTHER" id="PTHR34543:SF1">
    <property type="entry name" value="PROTEIN ABA DEFICIENT 4, CHLOROPLASTIC"/>
    <property type="match status" value="1"/>
</dbReference>
<sequence length="160" mass="17431">MGVLLSKRCAAEPKTLDDFLGIPAGNLFAVLNNIALPAWVLLAVLPKWRTTLSLTLVPVYVYAVSYIALMLHFLAKEGLDLGAFASLDGIATAFKNDVLLLAGWLHYLAFDLLVGREIVRDAASRNVPHVLVVPCLFLTLMAGPIGWLLYQGVRRITLAC</sequence>
<feature type="transmembrane region" description="Helical" evidence="1">
    <location>
        <begin position="52"/>
        <end position="75"/>
    </location>
</feature>
<dbReference type="OMA" id="INAITYT"/>
<dbReference type="InterPro" id="IPR025461">
    <property type="entry name" value="ABA4-like"/>
</dbReference>
<dbReference type="AlphaFoldDB" id="A0A8J5XDA6"/>
<gene>
    <name evidence="2" type="ORF">KFE25_007980</name>
</gene>
<dbReference type="OrthoDB" id="5523505at2759"/>
<dbReference type="EMBL" id="JAGTXO010000007">
    <property type="protein sequence ID" value="KAG8466601.1"/>
    <property type="molecule type" value="Genomic_DNA"/>
</dbReference>